<evidence type="ECO:0000259" key="4">
    <source>
        <dbReference type="Pfam" id="PF08124"/>
    </source>
</evidence>
<dbReference type="KEGG" id="tbe:Trebr_1556"/>
<dbReference type="AlphaFoldDB" id="F4LPB7"/>
<dbReference type="SUPFAM" id="SSF48230">
    <property type="entry name" value="Chondroitin AC/alginate lyase"/>
    <property type="match status" value="1"/>
</dbReference>
<dbReference type="Gene3D" id="2.70.98.10">
    <property type="match status" value="1"/>
</dbReference>
<dbReference type="GO" id="GO:0005576">
    <property type="term" value="C:extracellular region"/>
    <property type="evidence" value="ECO:0007669"/>
    <property type="project" value="InterPro"/>
</dbReference>
<evidence type="ECO:0000313" key="6">
    <source>
        <dbReference type="Proteomes" id="UP000006546"/>
    </source>
</evidence>
<evidence type="ECO:0000256" key="1">
    <source>
        <dbReference type="ARBA" id="ARBA00006699"/>
    </source>
</evidence>
<proteinExistence type="inferred from homology"/>
<dbReference type="Gene3D" id="1.50.10.100">
    <property type="entry name" value="Chondroitin AC/alginate lyase"/>
    <property type="match status" value="1"/>
</dbReference>
<accession>F4LPB7</accession>
<feature type="domain" description="Polysaccharide lyase 8 N-terminal alpha-helical" evidence="4">
    <location>
        <begin position="52"/>
        <end position="329"/>
    </location>
</feature>
<evidence type="ECO:0000259" key="3">
    <source>
        <dbReference type="Pfam" id="PF02278"/>
    </source>
</evidence>
<dbReference type="STRING" id="906968.Trebr_1556"/>
<organism evidence="5 6">
    <name type="scientific">Treponema brennaborense (strain DSM 12168 / CIP 105900 / DD5/3)</name>
    <dbReference type="NCBI Taxonomy" id="906968"/>
    <lineage>
        <taxon>Bacteria</taxon>
        <taxon>Pseudomonadati</taxon>
        <taxon>Spirochaetota</taxon>
        <taxon>Spirochaetia</taxon>
        <taxon>Spirochaetales</taxon>
        <taxon>Treponemataceae</taxon>
        <taxon>Treponema</taxon>
    </lineage>
</organism>
<sequence length="619" mass="70506">MNCTVLSTIVRRRRFFLAESAVDSSACIVKRDLLVPDFLSFKPHSGSVELVYRQYCELLVLAKCYRSPASMWYCSRQLGQAVVSGLNALYETCYHIGAGEKTNWWFWEIGYPSVITDILILMYDEIPDADLRKYIAVTEYFQPDAQFSGNNPRAIHPCGVPLRCSTGGNRVDLVKLCVLRGALSGNREAVEQAIALLPEVWQIKTAAEGKLPVSMEERDGFYADGSFLQHGDIPYTGTYGQVLIGGIAEIFYLINDTEFAIRPELCTGLYECILKSVEPLLYHGAIPDMVSGRAVSRDETDHDRGQRIVNSLLLLSYSAPAKYKTLLERIVYRESAGDCVWVWQNSERDPFFFREKSRFMTSRIDTLSVDEYETEAYCFNEMERYFFRCRRFAAGIAAHSRNIGNYESCNGENVSGWFTGDGMLYLYERQDNYVGFWNAVDFYYMPGTTEIRQSMEAVFACRSLQSTAAAGLPTTGVRVCGGRALRVIMDFINWNGTLHTEKRWYLSEDTINLEEKIISAEGEVYATVENKILRDPCSLQLDSRPVFSDMRSFLHTVRSGWNRTGVWQSVRVDGRSYTFSAAVPITVRIEPRRDVHFIIVYLEFGTECDGQHFSWQLSL</sequence>
<dbReference type="InterPro" id="IPR012970">
    <property type="entry name" value="Lyase_8_alpha_N"/>
</dbReference>
<dbReference type="Pfam" id="PF08124">
    <property type="entry name" value="Lyase_8_N"/>
    <property type="match status" value="1"/>
</dbReference>
<dbReference type="SUPFAM" id="SSF74650">
    <property type="entry name" value="Galactose mutarotase-like"/>
    <property type="match status" value="1"/>
</dbReference>
<dbReference type="eggNOG" id="COG5492">
    <property type="taxonomic scope" value="Bacteria"/>
</dbReference>
<dbReference type="EMBL" id="CP002696">
    <property type="protein sequence ID" value="AEE16979.1"/>
    <property type="molecule type" value="Genomic_DNA"/>
</dbReference>
<dbReference type="EC" id="4.2.2.1" evidence="5"/>
<dbReference type="GO" id="GO:0030246">
    <property type="term" value="F:carbohydrate binding"/>
    <property type="evidence" value="ECO:0007669"/>
    <property type="project" value="InterPro"/>
</dbReference>
<feature type="active site" evidence="2">
    <location>
        <position position="230"/>
    </location>
</feature>
<keyword evidence="5" id="KW-0456">Lyase</keyword>
<feature type="domain" description="Polysaccharide lyase family 8 central" evidence="3">
    <location>
        <begin position="378"/>
        <end position="592"/>
    </location>
</feature>
<comment type="similarity">
    <text evidence="1">Belongs to the polysaccharide lyase 8 family.</text>
</comment>
<feature type="active site" evidence="2">
    <location>
        <position position="293"/>
    </location>
</feature>
<name>F4LPB7_TREBD</name>
<dbReference type="PANTHER" id="PTHR38481:SF1">
    <property type="entry name" value="HYALURONATE LYASE"/>
    <property type="match status" value="1"/>
</dbReference>
<evidence type="ECO:0000256" key="2">
    <source>
        <dbReference type="PIRSR" id="PIRSR638970-1"/>
    </source>
</evidence>
<dbReference type="Pfam" id="PF02278">
    <property type="entry name" value="Lyase_8"/>
    <property type="match status" value="1"/>
</dbReference>
<dbReference type="PANTHER" id="PTHR38481">
    <property type="entry name" value="HYALURONATE LYASE"/>
    <property type="match status" value="1"/>
</dbReference>
<dbReference type="GO" id="GO:0005975">
    <property type="term" value="P:carbohydrate metabolic process"/>
    <property type="evidence" value="ECO:0007669"/>
    <property type="project" value="InterPro"/>
</dbReference>
<dbReference type="Proteomes" id="UP000006546">
    <property type="component" value="Chromosome"/>
</dbReference>
<keyword evidence="6" id="KW-1185">Reference proteome</keyword>
<gene>
    <name evidence="5" type="ordered locus">Trebr_1556</name>
</gene>
<dbReference type="InterPro" id="IPR008929">
    <property type="entry name" value="Chondroitin_lyas"/>
</dbReference>
<dbReference type="InterPro" id="IPR003159">
    <property type="entry name" value="Lyase_8_central_dom"/>
</dbReference>
<dbReference type="InterPro" id="IPR014718">
    <property type="entry name" value="GH-type_carb-bd"/>
</dbReference>
<feature type="active site" evidence="2">
    <location>
        <position position="239"/>
    </location>
</feature>
<reference evidence="6" key="1">
    <citation type="submission" date="2011-04" db="EMBL/GenBank/DDBJ databases">
        <title>The complete genome of Treponema brennaborense DSM 12168.</title>
        <authorList>
            <person name="Lucas S."/>
            <person name="Han J."/>
            <person name="Lapidus A."/>
            <person name="Bruce D."/>
            <person name="Goodwin L."/>
            <person name="Pitluck S."/>
            <person name="Peters L."/>
            <person name="Kyrpides N."/>
            <person name="Mavromatis K."/>
            <person name="Ivanova N."/>
            <person name="Mikhailova N."/>
            <person name="Pagani I."/>
            <person name="Teshima H."/>
            <person name="Detter J.C."/>
            <person name="Tapia R."/>
            <person name="Han C."/>
            <person name="Land M."/>
            <person name="Hauser L."/>
            <person name="Markowitz V."/>
            <person name="Cheng J.-F."/>
            <person name="Hugenholtz P."/>
            <person name="Woyke T."/>
            <person name="Wu D."/>
            <person name="Gronow S."/>
            <person name="Wellnitz S."/>
            <person name="Brambilla E."/>
            <person name="Klenk H.-P."/>
            <person name="Eisen J.A."/>
        </authorList>
    </citation>
    <scope>NUCLEOTIDE SEQUENCE [LARGE SCALE GENOMIC DNA]</scope>
    <source>
        <strain evidence="6">DSM 12168 / CIP 105900 / DD5/3</strain>
    </source>
</reference>
<dbReference type="RefSeq" id="WP_013758684.1">
    <property type="nucleotide sequence ID" value="NC_015500.1"/>
</dbReference>
<protein>
    <submittedName>
        <fullName evidence="5">Hyaluronate lyase</fullName>
        <ecNumber evidence="5">4.2.2.1</ecNumber>
    </submittedName>
</protein>
<dbReference type="HOGENOM" id="CLU_004172_4_0_12"/>
<dbReference type="InterPro" id="IPR038970">
    <property type="entry name" value="Lyase_8"/>
</dbReference>
<evidence type="ECO:0000313" key="5">
    <source>
        <dbReference type="EMBL" id="AEE16979.1"/>
    </source>
</evidence>
<dbReference type="GO" id="GO:0030340">
    <property type="term" value="F:hyaluronate lyase activity"/>
    <property type="evidence" value="ECO:0007669"/>
    <property type="project" value="UniProtKB-EC"/>
</dbReference>
<dbReference type="InterPro" id="IPR011013">
    <property type="entry name" value="Gal_mutarotase_sf_dom"/>
</dbReference>